<feature type="compositionally biased region" description="Polar residues" evidence="7">
    <location>
        <begin position="556"/>
        <end position="565"/>
    </location>
</feature>
<feature type="compositionally biased region" description="Acidic residues" evidence="7">
    <location>
        <begin position="748"/>
        <end position="762"/>
    </location>
</feature>
<keyword evidence="4 8" id="KW-1133">Transmembrane helix</keyword>
<dbReference type="AlphaFoldDB" id="A0A139AJW2"/>
<feature type="compositionally biased region" description="Polar residues" evidence="7">
    <location>
        <begin position="576"/>
        <end position="588"/>
    </location>
</feature>
<dbReference type="InterPro" id="IPR008795">
    <property type="entry name" value="Prominin"/>
</dbReference>
<dbReference type="GO" id="GO:0016020">
    <property type="term" value="C:membrane"/>
    <property type="evidence" value="ECO:0007669"/>
    <property type="project" value="UniProtKB-SubCell"/>
</dbReference>
<dbReference type="OrthoDB" id="2127034at2759"/>
<dbReference type="PANTHER" id="PTHR22730">
    <property type="entry name" value="PROMININ PROM PROTEIN"/>
    <property type="match status" value="1"/>
</dbReference>
<keyword evidence="5 8" id="KW-0472">Membrane</keyword>
<sequence length="762" mass="79065">MLGQAQEATIVVIAIAFGLAVVMLLGAPYICCCIVRARRKQYAQFETDQKVVAAVLLALNLFCLAVAVLCGFLGSTLMSSQLQQVVQSTNNTMTDASLELTALPPAVSAIITDVYTTIDLSVSTVINSVGLSSFVSLMGGKMGNIVSTLVAVDGQLKSFNATGRLLGANATDVKNRALIIGNQTNAILSSTSNLNNQQNSPSGASTPHLYQLLAPISVPGTVSTPTLSGMPDVNTLLSPLNSVPDLGALARSLNLQFNTSALNDTANSFIDQGLSSFKSSSRSSINGITGPRFNWTGISVLLTPFNTSQLDNLNSSLVTLSGAVTVNSFSYTPAATPSDQNLDVADFRGKIGLVTGNLSSLETSQIAVVNGKLTMMAPLVTSMQSTATSLNTNIGVLVTQYNDVMLTLGNFAVSAAANITAIGIPGIVNNFGDWADRSLGRVNTALNCEVLAKDSYAIQNGVCTGIAGALDASWLAFYIEGFCIIFGVPIYVIAANRLAHRTDEDEKESIPVKSGATNKPAKPTGGRNESILTSRPFPSPSAISGPKSPAAPLSGTVKTSDTTPRTGAARGDQAPNEEQSPTTASTAVKTPESPTFFDPDSEQMKFFATVQQEAAVEALQQPPGSSSAYVGGASELNENSPTTVGASVIIREYPSTTLVPGTMQLGYASTMAPGLPLQGVSTTVFGTHEILTGESPDIAPEALLQPALGSGVVRERRSFVVSETSKGDMPEAQVELVDGSGDVSPGDLYEEAGGDGDSDDSD</sequence>
<accession>A0A139AJW2</accession>
<dbReference type="EMBL" id="KQ965750">
    <property type="protein sequence ID" value="KXS16844.1"/>
    <property type="molecule type" value="Genomic_DNA"/>
</dbReference>
<evidence type="ECO:0000256" key="2">
    <source>
        <dbReference type="ARBA" id="ARBA00006058"/>
    </source>
</evidence>
<evidence type="ECO:0000256" key="7">
    <source>
        <dbReference type="SAM" id="MobiDB-lite"/>
    </source>
</evidence>
<evidence type="ECO:0000256" key="1">
    <source>
        <dbReference type="ARBA" id="ARBA00004141"/>
    </source>
</evidence>
<proteinExistence type="inferred from homology"/>
<keyword evidence="6" id="KW-0325">Glycoprotein</keyword>
<evidence type="ECO:0000256" key="4">
    <source>
        <dbReference type="ARBA" id="ARBA00022989"/>
    </source>
</evidence>
<feature type="transmembrane region" description="Helical" evidence="8">
    <location>
        <begin position="51"/>
        <end position="74"/>
    </location>
</feature>
<protein>
    <submittedName>
        <fullName evidence="9">Uncharacterized protein</fullName>
    </submittedName>
</protein>
<evidence type="ECO:0000256" key="8">
    <source>
        <dbReference type="SAM" id="Phobius"/>
    </source>
</evidence>
<keyword evidence="10" id="KW-1185">Reference proteome</keyword>
<reference evidence="9 10" key="1">
    <citation type="journal article" date="2015" name="Genome Biol. Evol.">
        <title>Phylogenomic analyses indicate that early fungi evolved digesting cell walls of algal ancestors of land plants.</title>
        <authorList>
            <person name="Chang Y."/>
            <person name="Wang S."/>
            <person name="Sekimoto S."/>
            <person name="Aerts A.L."/>
            <person name="Choi C."/>
            <person name="Clum A."/>
            <person name="LaButti K.M."/>
            <person name="Lindquist E.A."/>
            <person name="Yee Ngan C."/>
            <person name="Ohm R.A."/>
            <person name="Salamov A.A."/>
            <person name="Grigoriev I.V."/>
            <person name="Spatafora J.W."/>
            <person name="Berbee M.L."/>
        </authorList>
    </citation>
    <scope>NUCLEOTIDE SEQUENCE [LARGE SCALE GENOMIC DNA]</scope>
    <source>
        <strain evidence="9 10">JEL478</strain>
    </source>
</reference>
<feature type="transmembrane region" description="Helical" evidence="8">
    <location>
        <begin position="12"/>
        <end position="31"/>
    </location>
</feature>
<comment type="subcellular location">
    <subcellularLocation>
        <location evidence="1">Membrane</location>
        <topology evidence="1">Multi-pass membrane protein</topology>
    </subcellularLocation>
</comment>
<evidence type="ECO:0000256" key="5">
    <source>
        <dbReference type="ARBA" id="ARBA00023136"/>
    </source>
</evidence>
<gene>
    <name evidence="9" type="ORF">M427DRAFT_68864</name>
</gene>
<keyword evidence="3 8" id="KW-0812">Transmembrane</keyword>
<feature type="region of interest" description="Disordered" evidence="7">
    <location>
        <begin position="721"/>
        <end position="762"/>
    </location>
</feature>
<dbReference type="Proteomes" id="UP000070544">
    <property type="component" value="Unassembled WGS sequence"/>
</dbReference>
<name>A0A139AJW2_GONPJ</name>
<evidence type="ECO:0000313" key="10">
    <source>
        <dbReference type="Proteomes" id="UP000070544"/>
    </source>
</evidence>
<dbReference type="Pfam" id="PF05478">
    <property type="entry name" value="Prominin"/>
    <property type="match status" value="1"/>
</dbReference>
<evidence type="ECO:0000256" key="3">
    <source>
        <dbReference type="ARBA" id="ARBA00022692"/>
    </source>
</evidence>
<evidence type="ECO:0000256" key="6">
    <source>
        <dbReference type="ARBA" id="ARBA00023180"/>
    </source>
</evidence>
<feature type="region of interest" description="Disordered" evidence="7">
    <location>
        <begin position="502"/>
        <end position="600"/>
    </location>
</feature>
<organism evidence="9 10">
    <name type="scientific">Gonapodya prolifera (strain JEL478)</name>
    <name type="common">Monoblepharis prolifera</name>
    <dbReference type="NCBI Taxonomy" id="1344416"/>
    <lineage>
        <taxon>Eukaryota</taxon>
        <taxon>Fungi</taxon>
        <taxon>Fungi incertae sedis</taxon>
        <taxon>Chytridiomycota</taxon>
        <taxon>Chytridiomycota incertae sedis</taxon>
        <taxon>Monoblepharidomycetes</taxon>
        <taxon>Monoblepharidales</taxon>
        <taxon>Gonapodyaceae</taxon>
        <taxon>Gonapodya</taxon>
    </lineage>
</organism>
<comment type="similarity">
    <text evidence="2">Belongs to the prominin family.</text>
</comment>
<dbReference type="PANTHER" id="PTHR22730:SF1">
    <property type="entry name" value="PROMININ-LIKE PROTEIN"/>
    <property type="match status" value="1"/>
</dbReference>
<evidence type="ECO:0000313" key="9">
    <source>
        <dbReference type="EMBL" id="KXS16844.1"/>
    </source>
</evidence>